<proteinExistence type="inferred from homology"/>
<name>A0A8H6S452_9AGAR</name>
<comment type="caution">
    <text evidence="7">The sequence shown here is derived from an EMBL/GenBank/DDBJ whole genome shotgun (WGS) entry which is preliminary data.</text>
</comment>
<evidence type="ECO:0000256" key="5">
    <source>
        <dbReference type="SAM" id="MobiDB-lite"/>
    </source>
</evidence>
<dbReference type="GO" id="GO:0010181">
    <property type="term" value="F:FMN binding"/>
    <property type="evidence" value="ECO:0007669"/>
    <property type="project" value="InterPro"/>
</dbReference>
<evidence type="ECO:0000256" key="4">
    <source>
        <dbReference type="ARBA" id="ARBA00038054"/>
    </source>
</evidence>
<dbReference type="Gene3D" id="2.30.110.10">
    <property type="entry name" value="Electron Transport, Fmn-binding Protein, Chain A"/>
    <property type="match status" value="1"/>
</dbReference>
<organism evidence="7 8">
    <name type="scientific">Mycena indigotica</name>
    <dbReference type="NCBI Taxonomy" id="2126181"/>
    <lineage>
        <taxon>Eukaryota</taxon>
        <taxon>Fungi</taxon>
        <taxon>Dikarya</taxon>
        <taxon>Basidiomycota</taxon>
        <taxon>Agaricomycotina</taxon>
        <taxon>Agaricomycetes</taxon>
        <taxon>Agaricomycetidae</taxon>
        <taxon>Agaricales</taxon>
        <taxon>Marasmiineae</taxon>
        <taxon>Mycenaceae</taxon>
        <taxon>Mycena</taxon>
    </lineage>
</organism>
<dbReference type="InterPro" id="IPR002563">
    <property type="entry name" value="Flavin_Rdtase-like_dom"/>
</dbReference>
<accession>A0A8H6S452</accession>
<keyword evidence="2" id="KW-0285">Flavoprotein</keyword>
<keyword evidence="3" id="KW-0288">FMN</keyword>
<evidence type="ECO:0000313" key="7">
    <source>
        <dbReference type="EMBL" id="KAF7291983.1"/>
    </source>
</evidence>
<evidence type="ECO:0000256" key="1">
    <source>
        <dbReference type="ARBA" id="ARBA00001917"/>
    </source>
</evidence>
<dbReference type="GeneID" id="59351258"/>
<comment type="cofactor">
    <cofactor evidence="1">
        <name>FMN</name>
        <dbReference type="ChEBI" id="CHEBI:58210"/>
    </cofactor>
</comment>
<comment type="similarity">
    <text evidence="4">Belongs to the flavoredoxin family.</text>
</comment>
<dbReference type="Pfam" id="PF01613">
    <property type="entry name" value="Flavin_Reduct"/>
    <property type="match status" value="1"/>
</dbReference>
<feature type="domain" description="Flavin reductase like" evidence="6">
    <location>
        <begin position="64"/>
        <end position="219"/>
    </location>
</feature>
<feature type="compositionally biased region" description="Polar residues" evidence="5">
    <location>
        <begin position="12"/>
        <end position="22"/>
    </location>
</feature>
<dbReference type="SUPFAM" id="SSF50475">
    <property type="entry name" value="FMN-binding split barrel"/>
    <property type="match status" value="1"/>
</dbReference>
<protein>
    <submittedName>
        <fullName evidence="7">Flavin-Reduct domain-containing protein</fullName>
    </submittedName>
</protein>
<dbReference type="PANTHER" id="PTHR33798:SF5">
    <property type="entry name" value="FLAVIN REDUCTASE LIKE DOMAIN-CONTAINING PROTEIN"/>
    <property type="match status" value="1"/>
</dbReference>
<dbReference type="Proteomes" id="UP000636479">
    <property type="component" value="Unassembled WGS sequence"/>
</dbReference>
<dbReference type="AlphaFoldDB" id="A0A8H6S452"/>
<evidence type="ECO:0000256" key="2">
    <source>
        <dbReference type="ARBA" id="ARBA00022630"/>
    </source>
</evidence>
<dbReference type="InterPro" id="IPR012349">
    <property type="entry name" value="Split_barrel_FMN-bd"/>
</dbReference>
<dbReference type="EMBL" id="JACAZF010000012">
    <property type="protein sequence ID" value="KAF7291983.1"/>
    <property type="molecule type" value="Genomic_DNA"/>
</dbReference>
<sequence length="264" mass="28933">MADLPPFEPTSFKYTQSPNPSWSFGDPITTTEDGRKWVEDEKQGWKTIDATKEDPRTLYALSVSGLVPRPIAFVSSVAANGSENIAPFSWFNQVSTNPPVISVSCSPAGRHKDTANNIRETKGFTVNIISEPWIVQANAASIDAPAEINEWTVTGLTKEPSISVTAARVKESAFTMECELLQHIEIKNAAGGVAADLILGTVKYIHIRNAVLNDRGLVDPVKLRPVSRLGEIAYATIGDVFRIPRPVWKDEKDELENKFGNALL</sequence>
<dbReference type="SMART" id="SM00903">
    <property type="entry name" value="Flavin_Reduct"/>
    <property type="match status" value="1"/>
</dbReference>
<dbReference type="PANTHER" id="PTHR33798">
    <property type="entry name" value="FLAVOPROTEIN OXYGENASE"/>
    <property type="match status" value="1"/>
</dbReference>
<dbReference type="OrthoDB" id="298012at2759"/>
<gene>
    <name evidence="7" type="ORF">MIND_01224000</name>
</gene>
<feature type="region of interest" description="Disordered" evidence="5">
    <location>
        <begin position="1"/>
        <end position="32"/>
    </location>
</feature>
<dbReference type="RefSeq" id="XP_037214710.1">
    <property type="nucleotide sequence ID" value="XM_037368742.1"/>
</dbReference>
<evidence type="ECO:0000259" key="6">
    <source>
        <dbReference type="SMART" id="SM00903"/>
    </source>
</evidence>
<keyword evidence="8" id="KW-1185">Reference proteome</keyword>
<evidence type="ECO:0000313" key="8">
    <source>
        <dbReference type="Proteomes" id="UP000636479"/>
    </source>
</evidence>
<reference evidence="7" key="1">
    <citation type="submission" date="2020-05" db="EMBL/GenBank/DDBJ databases">
        <title>Mycena genomes resolve the evolution of fungal bioluminescence.</title>
        <authorList>
            <person name="Tsai I.J."/>
        </authorList>
    </citation>
    <scope>NUCLEOTIDE SEQUENCE</scope>
    <source>
        <strain evidence="7">171206Taipei</strain>
    </source>
</reference>
<evidence type="ECO:0000256" key="3">
    <source>
        <dbReference type="ARBA" id="ARBA00022643"/>
    </source>
</evidence>